<proteinExistence type="predicted"/>
<gene>
    <name evidence="1" type="ORF">Anapl_09653</name>
</gene>
<protein>
    <submittedName>
        <fullName evidence="1">Uncharacterized protein</fullName>
    </submittedName>
</protein>
<keyword evidence="2" id="KW-1185">Reference proteome</keyword>
<sequence>VLSTKSSPGRCQQAVLEPCNIPEGSILQQQTAT</sequence>
<reference evidence="2" key="1">
    <citation type="journal article" date="2013" name="Nat. Genet.">
        <title>The duck genome and transcriptome provide insight into an avian influenza virus reservoir species.</title>
        <authorList>
            <person name="Huang Y."/>
            <person name="Li Y."/>
            <person name="Burt D.W."/>
            <person name="Chen H."/>
            <person name="Zhang Y."/>
            <person name="Qian W."/>
            <person name="Kim H."/>
            <person name="Gan S."/>
            <person name="Zhao Y."/>
            <person name="Li J."/>
            <person name="Yi K."/>
            <person name="Feng H."/>
            <person name="Zhu P."/>
            <person name="Li B."/>
            <person name="Liu Q."/>
            <person name="Fairley S."/>
            <person name="Magor K.E."/>
            <person name="Du Z."/>
            <person name="Hu X."/>
            <person name="Goodman L."/>
            <person name="Tafer H."/>
            <person name="Vignal A."/>
            <person name="Lee T."/>
            <person name="Kim K.W."/>
            <person name="Sheng Z."/>
            <person name="An Y."/>
            <person name="Searle S."/>
            <person name="Herrero J."/>
            <person name="Groenen M.A."/>
            <person name="Crooijmans R.P."/>
            <person name="Faraut T."/>
            <person name="Cai Q."/>
            <person name="Webster R.G."/>
            <person name="Aldridge J.R."/>
            <person name="Warren W.C."/>
            <person name="Bartschat S."/>
            <person name="Kehr S."/>
            <person name="Marz M."/>
            <person name="Stadler P.F."/>
            <person name="Smith J."/>
            <person name="Kraus R.H."/>
            <person name="Zhao Y."/>
            <person name="Ren L."/>
            <person name="Fei J."/>
            <person name="Morisson M."/>
            <person name="Kaiser P."/>
            <person name="Griffin D.K."/>
            <person name="Rao M."/>
            <person name="Pitel F."/>
            <person name="Wang J."/>
            <person name="Li N."/>
        </authorList>
    </citation>
    <scope>NUCLEOTIDE SEQUENCE [LARGE SCALE GENOMIC DNA]</scope>
</reference>
<dbReference type="EMBL" id="KB742784">
    <property type="protein sequence ID" value="EOB04461.1"/>
    <property type="molecule type" value="Genomic_DNA"/>
</dbReference>
<organism evidence="1 2">
    <name type="scientific">Anas platyrhynchos</name>
    <name type="common">Mallard</name>
    <name type="synonym">Anas boschas</name>
    <dbReference type="NCBI Taxonomy" id="8839"/>
    <lineage>
        <taxon>Eukaryota</taxon>
        <taxon>Metazoa</taxon>
        <taxon>Chordata</taxon>
        <taxon>Craniata</taxon>
        <taxon>Vertebrata</taxon>
        <taxon>Euteleostomi</taxon>
        <taxon>Archelosauria</taxon>
        <taxon>Archosauria</taxon>
        <taxon>Dinosauria</taxon>
        <taxon>Saurischia</taxon>
        <taxon>Theropoda</taxon>
        <taxon>Coelurosauria</taxon>
        <taxon>Aves</taxon>
        <taxon>Neognathae</taxon>
        <taxon>Galloanserae</taxon>
        <taxon>Anseriformes</taxon>
        <taxon>Anatidae</taxon>
        <taxon>Anatinae</taxon>
        <taxon>Anas</taxon>
    </lineage>
</organism>
<evidence type="ECO:0000313" key="2">
    <source>
        <dbReference type="Proteomes" id="UP000296049"/>
    </source>
</evidence>
<dbReference type="AlphaFoldDB" id="R0K345"/>
<evidence type="ECO:0000313" key="1">
    <source>
        <dbReference type="EMBL" id="EOB04461.1"/>
    </source>
</evidence>
<name>R0K345_ANAPL</name>
<dbReference type="Proteomes" id="UP000296049">
    <property type="component" value="Unassembled WGS sequence"/>
</dbReference>
<feature type="non-terminal residue" evidence="1">
    <location>
        <position position="1"/>
    </location>
</feature>
<feature type="non-terminal residue" evidence="1">
    <location>
        <position position="33"/>
    </location>
</feature>
<accession>R0K345</accession>